<comment type="subcellular location">
    <subcellularLocation>
        <location evidence="1">Cell envelope</location>
    </subcellularLocation>
</comment>
<dbReference type="Gene3D" id="1.10.760.10">
    <property type="entry name" value="Cytochrome c-like domain"/>
    <property type="match status" value="2"/>
</dbReference>
<evidence type="ECO:0000256" key="5">
    <source>
        <dbReference type="ARBA" id="ARBA00023004"/>
    </source>
</evidence>
<dbReference type="GO" id="GO:0030313">
    <property type="term" value="C:cell envelope"/>
    <property type="evidence" value="ECO:0007669"/>
    <property type="project" value="UniProtKB-SubCell"/>
</dbReference>
<evidence type="ECO:0000256" key="6">
    <source>
        <dbReference type="PROSITE-ProRule" id="PRU00433"/>
    </source>
</evidence>
<sequence length="465" mass="51388">MKKLLLSAIALGVAGFLGVVGYVHTFDQDQAAKLLAQTNFSGKQQEVAKVFFENGCQYCHSPNVDKPFYANLPVIGSMVEKDVATGNRFFRLDKMLEGMKDPTKLSEADLAKLETVLRNDTMPIASFIHIHWGSRPDEQEKQTVLDWIHQQRAEHFVPKNTAGVDPTRLVQPIPDALTTDPRKVALGDQIYHDGRLSGDGTVACSNCHQLDKGGVDGLTTSTGIHGQKGGINAPTVYNAAFNHLQFWDGRAKDLADQAKGPPLNPVEMGSHSFDEILAKFKQDHAFMQEFLAAYPELTADTLTDAIAEFEKTLITPNSAFDKFLKGDQNALNDAQKRGYEAFKSAKCDTCHTGTAMGGQSFEYMGLYDDYFKARGTPITADDHGRFSQTKDPADMHRFKVPTLRNVALTAPYMHDGSVKDLKEAVRVMAHYQSGKTLTDQELNDITSFLEALTGEYQGKVLTRQD</sequence>
<keyword evidence="4" id="KW-0560">Oxidoreductase</keyword>
<evidence type="ECO:0000256" key="3">
    <source>
        <dbReference type="ARBA" id="ARBA00022723"/>
    </source>
</evidence>
<evidence type="ECO:0000313" key="9">
    <source>
        <dbReference type="Proteomes" id="UP000662736"/>
    </source>
</evidence>
<dbReference type="InterPro" id="IPR051395">
    <property type="entry name" value="Cytochrome_c_Peroxidase/MauG"/>
</dbReference>
<evidence type="ECO:0000256" key="1">
    <source>
        <dbReference type="ARBA" id="ARBA00004196"/>
    </source>
</evidence>
<dbReference type="Pfam" id="PF03150">
    <property type="entry name" value="CCP_MauG"/>
    <property type="match status" value="1"/>
</dbReference>
<dbReference type="GO" id="GO:0009055">
    <property type="term" value="F:electron transfer activity"/>
    <property type="evidence" value="ECO:0007669"/>
    <property type="project" value="InterPro"/>
</dbReference>
<evidence type="ECO:0000259" key="7">
    <source>
        <dbReference type="PROSITE" id="PS51007"/>
    </source>
</evidence>
<evidence type="ECO:0000313" key="8">
    <source>
        <dbReference type="EMBL" id="QSX16443.1"/>
    </source>
</evidence>
<dbReference type="GO" id="GO:0046872">
    <property type="term" value="F:metal ion binding"/>
    <property type="evidence" value="ECO:0007669"/>
    <property type="project" value="UniProtKB-KW"/>
</dbReference>
<evidence type="ECO:0000256" key="4">
    <source>
        <dbReference type="ARBA" id="ARBA00023002"/>
    </source>
</evidence>
<dbReference type="Pfam" id="PF14376">
    <property type="entry name" value="Haem_bd"/>
    <property type="match status" value="1"/>
</dbReference>
<reference evidence="8" key="1">
    <citation type="submission" date="2021-03" db="EMBL/GenBank/DDBJ databases">
        <title>Characterization of a novel Integrative Conjugative Element in Glaesserella parasuis.</title>
        <authorList>
            <person name="Hu G."/>
            <person name="Sun H."/>
        </authorList>
    </citation>
    <scope>NUCLEOTIDE SEQUENCE</scope>
    <source>
        <strain evidence="8">GHP1807</strain>
    </source>
</reference>
<dbReference type="InterPro" id="IPR009056">
    <property type="entry name" value="Cyt_c-like_dom"/>
</dbReference>
<dbReference type="PROSITE" id="PS51007">
    <property type="entry name" value="CYTC"/>
    <property type="match status" value="3"/>
</dbReference>
<dbReference type="GO" id="GO:0004130">
    <property type="term" value="F:cytochrome-c peroxidase activity"/>
    <property type="evidence" value="ECO:0007669"/>
    <property type="project" value="TreeGrafter"/>
</dbReference>
<dbReference type="PANTHER" id="PTHR30600">
    <property type="entry name" value="CYTOCHROME C PEROXIDASE-RELATED"/>
    <property type="match status" value="1"/>
</dbReference>
<dbReference type="InterPro" id="IPR036909">
    <property type="entry name" value="Cyt_c-like_dom_sf"/>
</dbReference>
<feature type="domain" description="Cytochrome c" evidence="7">
    <location>
        <begin position="333"/>
        <end position="453"/>
    </location>
</feature>
<gene>
    <name evidence="8" type="ORF">J1G54_08730</name>
</gene>
<dbReference type="RefSeq" id="WP_021113969.1">
    <property type="nucleotide sequence ID" value="NZ_CBCRUP010000023.1"/>
</dbReference>
<keyword evidence="8" id="KW-0575">Peroxidase</keyword>
<feature type="domain" description="Cytochrome c" evidence="7">
    <location>
        <begin position="42"/>
        <end position="152"/>
    </location>
</feature>
<dbReference type="PANTHER" id="PTHR30600:SF7">
    <property type="entry name" value="CYTOCHROME C PEROXIDASE-RELATED"/>
    <property type="match status" value="1"/>
</dbReference>
<proteinExistence type="predicted"/>
<keyword evidence="2 6" id="KW-0349">Heme</keyword>
<dbReference type="Pfam" id="PF00034">
    <property type="entry name" value="Cytochrom_C"/>
    <property type="match status" value="1"/>
</dbReference>
<dbReference type="SMART" id="SM01235">
    <property type="entry name" value="Haem_bd"/>
    <property type="match status" value="1"/>
</dbReference>
<keyword evidence="5 6" id="KW-0408">Iron</keyword>
<keyword evidence="3 6" id="KW-0479">Metal-binding</keyword>
<dbReference type="InterPro" id="IPR025992">
    <property type="entry name" value="Haem-bd"/>
</dbReference>
<dbReference type="EMBL" id="CP071491">
    <property type="protein sequence ID" value="QSX16443.1"/>
    <property type="molecule type" value="Genomic_DNA"/>
</dbReference>
<dbReference type="GO" id="GO:0020037">
    <property type="term" value="F:heme binding"/>
    <property type="evidence" value="ECO:0007669"/>
    <property type="project" value="InterPro"/>
</dbReference>
<dbReference type="SUPFAM" id="SSF46626">
    <property type="entry name" value="Cytochrome c"/>
    <property type="match status" value="3"/>
</dbReference>
<dbReference type="AlphaFoldDB" id="A0A145QMZ9"/>
<name>A0A145QMZ9_GLAPU</name>
<dbReference type="Proteomes" id="UP000662736">
    <property type="component" value="Chromosome"/>
</dbReference>
<feature type="domain" description="Cytochrome c" evidence="7">
    <location>
        <begin position="182"/>
        <end position="314"/>
    </location>
</feature>
<evidence type="ECO:0000256" key="2">
    <source>
        <dbReference type="ARBA" id="ARBA00022617"/>
    </source>
</evidence>
<protein>
    <submittedName>
        <fullName evidence="8">Cytochrome-c peroxidase</fullName>
    </submittedName>
</protein>
<dbReference type="InterPro" id="IPR004852">
    <property type="entry name" value="Di-haem_cyt_c_peroxidsae"/>
</dbReference>
<organism evidence="8 9">
    <name type="scientific">Glaesserella parasuis</name>
    <name type="common">Haemophilus parasuis</name>
    <dbReference type="NCBI Taxonomy" id="738"/>
    <lineage>
        <taxon>Bacteria</taxon>
        <taxon>Pseudomonadati</taxon>
        <taxon>Pseudomonadota</taxon>
        <taxon>Gammaproteobacteria</taxon>
        <taxon>Pasteurellales</taxon>
        <taxon>Pasteurellaceae</taxon>
        <taxon>Glaesserella</taxon>
    </lineage>
</organism>
<accession>A0A145QMZ9</accession>